<dbReference type="PROSITE" id="PS51184">
    <property type="entry name" value="JMJC"/>
    <property type="match status" value="1"/>
</dbReference>
<proteinExistence type="predicted"/>
<dbReference type="EMBL" id="BAABRT010000008">
    <property type="protein sequence ID" value="GAA5524780.1"/>
    <property type="molecule type" value="Genomic_DNA"/>
</dbReference>
<dbReference type="Gene3D" id="2.60.120.650">
    <property type="entry name" value="Cupin"/>
    <property type="match status" value="1"/>
</dbReference>
<evidence type="ECO:0000313" key="2">
    <source>
        <dbReference type="EMBL" id="GAA5524780.1"/>
    </source>
</evidence>
<protein>
    <recommendedName>
        <fullName evidence="1">JmjC domain-containing protein</fullName>
    </recommendedName>
</protein>
<dbReference type="PANTHER" id="PTHR12461">
    <property type="entry name" value="HYPOXIA-INDUCIBLE FACTOR 1 ALPHA INHIBITOR-RELATED"/>
    <property type="match status" value="1"/>
</dbReference>
<dbReference type="Pfam" id="PF13621">
    <property type="entry name" value="Cupin_8"/>
    <property type="match status" value="1"/>
</dbReference>
<accession>A0ABP9WNJ2</accession>
<dbReference type="PANTHER" id="PTHR12461:SF105">
    <property type="entry name" value="HYPOXIA-INDUCIBLE FACTOR 1-ALPHA INHIBITOR"/>
    <property type="match status" value="1"/>
</dbReference>
<sequence length="345" mass="38802">MEREVCLATWDLPPATERSDCRPGVFPENLLQSNEPVVLRGFCRDFPAVQACASSSRDAAAYLNAFYSGLPVNASYGPPEIEGRVFYNEAVNGFNFRNERIDLRCLLQQMLDCSDIEDPPTLYMASTDVTRWFPGFAKENSAGLENLAPIGFLWVGNRTRVAAHYDYPHNLACNIAGRRRFTLFPPQQIANLYPGPLGFAPGGQEISMVDFRQPDFEQFPNFRQALENAQVAELNPGDALFLPGMWWHHVEGLDAINILYSHWWNDSPDYLGAPNTALLHAMLSLRGLSPELRAAWKSVFNHYVFDPVEGRPTHIPASARGLYQEPLDADAAQMLRADLLRRLKN</sequence>
<dbReference type="InterPro" id="IPR003347">
    <property type="entry name" value="JmjC_dom"/>
</dbReference>
<evidence type="ECO:0000313" key="3">
    <source>
        <dbReference type="Proteomes" id="UP001408594"/>
    </source>
</evidence>
<gene>
    <name evidence="2" type="ORF">Maes01_01339</name>
</gene>
<dbReference type="SMART" id="SM00558">
    <property type="entry name" value="JmjC"/>
    <property type="match status" value="1"/>
</dbReference>
<name>A0ABP9WNJ2_9GAMM</name>
<reference evidence="2 3" key="1">
    <citation type="submission" date="2024-02" db="EMBL/GenBank/DDBJ databases">
        <title>Microbulbifer aestuariivivens NBRC 112533.</title>
        <authorList>
            <person name="Ichikawa N."/>
            <person name="Katano-Makiyama Y."/>
            <person name="Hidaka K."/>
        </authorList>
    </citation>
    <scope>NUCLEOTIDE SEQUENCE [LARGE SCALE GENOMIC DNA]</scope>
    <source>
        <strain evidence="2 3">NBRC 112533</strain>
    </source>
</reference>
<comment type="caution">
    <text evidence="2">The sequence shown here is derived from an EMBL/GenBank/DDBJ whole genome shotgun (WGS) entry which is preliminary data.</text>
</comment>
<keyword evidence="3" id="KW-1185">Reference proteome</keyword>
<evidence type="ECO:0000259" key="1">
    <source>
        <dbReference type="PROSITE" id="PS51184"/>
    </source>
</evidence>
<dbReference type="InterPro" id="IPR041667">
    <property type="entry name" value="Cupin_8"/>
</dbReference>
<feature type="domain" description="JmjC" evidence="1">
    <location>
        <begin position="122"/>
        <end position="277"/>
    </location>
</feature>
<dbReference type="SUPFAM" id="SSF51197">
    <property type="entry name" value="Clavaminate synthase-like"/>
    <property type="match status" value="1"/>
</dbReference>
<organism evidence="2 3">
    <name type="scientific">Microbulbifer aestuariivivens</name>
    <dbReference type="NCBI Taxonomy" id="1908308"/>
    <lineage>
        <taxon>Bacteria</taxon>
        <taxon>Pseudomonadati</taxon>
        <taxon>Pseudomonadota</taxon>
        <taxon>Gammaproteobacteria</taxon>
        <taxon>Cellvibrionales</taxon>
        <taxon>Microbulbiferaceae</taxon>
        <taxon>Microbulbifer</taxon>
    </lineage>
</organism>
<dbReference type="Proteomes" id="UP001408594">
    <property type="component" value="Unassembled WGS sequence"/>
</dbReference>